<proteinExistence type="inferred from homology"/>
<evidence type="ECO:0000256" key="3">
    <source>
        <dbReference type="ARBA" id="ARBA00022490"/>
    </source>
</evidence>
<gene>
    <name evidence="8" type="primary">LOC112276993</name>
    <name evidence="7" type="ORF">PHYPA_029196</name>
</gene>
<feature type="region of interest" description="Disordered" evidence="4">
    <location>
        <begin position="869"/>
        <end position="888"/>
    </location>
</feature>
<dbReference type="RefSeq" id="XP_024364656.1">
    <property type="nucleotide sequence ID" value="XM_024508888.2"/>
</dbReference>
<dbReference type="Proteomes" id="UP000006727">
    <property type="component" value="Chromosome 24"/>
</dbReference>
<name>A0A2K1IH52_PHYPA</name>
<evidence type="ECO:0000256" key="1">
    <source>
        <dbReference type="ARBA" id="ARBA00004496"/>
    </source>
</evidence>
<reference evidence="7 9" key="2">
    <citation type="journal article" date="2018" name="Plant J.">
        <title>The Physcomitrella patens chromosome-scale assembly reveals moss genome structure and evolution.</title>
        <authorList>
            <person name="Lang D."/>
            <person name="Ullrich K.K."/>
            <person name="Murat F."/>
            <person name="Fuchs J."/>
            <person name="Jenkins J."/>
            <person name="Haas F.B."/>
            <person name="Piednoel M."/>
            <person name="Gundlach H."/>
            <person name="Van Bel M."/>
            <person name="Meyberg R."/>
            <person name="Vives C."/>
            <person name="Morata J."/>
            <person name="Symeonidi A."/>
            <person name="Hiss M."/>
            <person name="Muchero W."/>
            <person name="Kamisugi Y."/>
            <person name="Saleh O."/>
            <person name="Blanc G."/>
            <person name="Decker E.L."/>
            <person name="van Gessel N."/>
            <person name="Grimwood J."/>
            <person name="Hayes R.D."/>
            <person name="Graham S.W."/>
            <person name="Gunter L.E."/>
            <person name="McDaniel S.F."/>
            <person name="Hoernstein S.N.W."/>
            <person name="Larsson A."/>
            <person name="Li F.W."/>
            <person name="Perroud P.F."/>
            <person name="Phillips J."/>
            <person name="Ranjan P."/>
            <person name="Rokshar D.S."/>
            <person name="Rothfels C.J."/>
            <person name="Schneider L."/>
            <person name="Shu S."/>
            <person name="Stevenson D.W."/>
            <person name="Thummler F."/>
            <person name="Tillich M."/>
            <person name="Villarreal Aguilar J.C."/>
            <person name="Widiez T."/>
            <person name="Wong G.K."/>
            <person name="Wymore A."/>
            <person name="Zhang Y."/>
            <person name="Zimmer A.D."/>
            <person name="Quatrano R.S."/>
            <person name="Mayer K.F.X."/>
            <person name="Goodstein D."/>
            <person name="Casacuberta J.M."/>
            <person name="Vandepoele K."/>
            <person name="Reski R."/>
            <person name="Cuming A.C."/>
            <person name="Tuskan G.A."/>
            <person name="Maumus F."/>
            <person name="Salse J."/>
            <person name="Schmutz J."/>
            <person name="Rensing S.A."/>
        </authorList>
    </citation>
    <scope>NUCLEOTIDE SEQUENCE [LARGE SCALE GENOMIC DNA]</scope>
    <source>
        <strain evidence="8 9">cv. Gransden 2004</strain>
    </source>
</reference>
<dbReference type="AlphaFoldDB" id="A0A2K1IH52"/>
<accession>A0A2K1IH52</accession>
<comment type="subcellular location">
    <subcellularLocation>
        <location evidence="1">Cytoplasm</location>
    </subcellularLocation>
</comment>
<keyword evidence="3" id="KW-0963">Cytoplasm</keyword>
<dbReference type="InterPro" id="IPR051970">
    <property type="entry name" value="TEL2_Regulation"/>
</dbReference>
<keyword evidence="9" id="KW-1185">Reference proteome</keyword>
<dbReference type="PANTHER" id="PTHR15830">
    <property type="entry name" value="TELOMERE LENGTH REGULATION PROTEIN TEL2 FAMILY MEMBER"/>
    <property type="match status" value="1"/>
</dbReference>
<dbReference type="OrthoDB" id="10258062at2759"/>
<dbReference type="InterPro" id="IPR019337">
    <property type="entry name" value="Telomere_length_regulation_dom"/>
</dbReference>
<dbReference type="Pfam" id="PF25320">
    <property type="entry name" value="TELO2_ARM"/>
    <property type="match status" value="1"/>
</dbReference>
<feature type="compositionally biased region" description="Basic and acidic residues" evidence="4">
    <location>
        <begin position="604"/>
        <end position="613"/>
    </location>
</feature>
<comment type="similarity">
    <text evidence="2">Belongs to the TEL2 family.</text>
</comment>
<feature type="domain" description="TELO2 ARM repeat" evidence="6">
    <location>
        <begin position="304"/>
        <end position="549"/>
    </location>
</feature>
<feature type="domain" description="Telomere length regulation protein conserved" evidence="5">
    <location>
        <begin position="683"/>
        <end position="796"/>
    </location>
</feature>
<evidence type="ECO:0000256" key="2">
    <source>
        <dbReference type="ARBA" id="ARBA00006133"/>
    </source>
</evidence>
<reference evidence="8" key="3">
    <citation type="submission" date="2020-12" db="UniProtKB">
        <authorList>
            <consortium name="EnsemblPlants"/>
        </authorList>
    </citation>
    <scope>IDENTIFICATION</scope>
</reference>
<dbReference type="PaxDb" id="3218-PP1S260_5V6.1"/>
<dbReference type="Gramene" id="Pp3c24_17160V3.1">
    <property type="protein sequence ID" value="Pp3c24_17160V3.1"/>
    <property type="gene ID" value="Pp3c24_17160"/>
</dbReference>
<feature type="compositionally biased region" description="Acidic residues" evidence="4">
    <location>
        <begin position="646"/>
        <end position="661"/>
    </location>
</feature>
<dbReference type="Gramene" id="Pp3c24_17160V3.3">
    <property type="protein sequence ID" value="Pp3c24_17160V3.3"/>
    <property type="gene ID" value="Pp3c24_17160"/>
</dbReference>
<dbReference type="FunCoup" id="A0A2K1IH52">
    <property type="interactions" value="2642"/>
</dbReference>
<dbReference type="GO" id="GO:0051879">
    <property type="term" value="F:Hsp90 protein binding"/>
    <property type="evidence" value="ECO:0000318"/>
    <property type="project" value="GO_Central"/>
</dbReference>
<dbReference type="EnsemblPlants" id="Pp3c24_17160V3.1">
    <property type="protein sequence ID" value="Pp3c24_17160V3.1"/>
    <property type="gene ID" value="Pp3c24_17160"/>
</dbReference>
<dbReference type="Gene3D" id="1.25.40.720">
    <property type="entry name" value="Telomere length regulation protein 2, C-terminal domain"/>
    <property type="match status" value="1"/>
</dbReference>
<protein>
    <submittedName>
        <fullName evidence="7 8">Uncharacterized protein</fullName>
    </submittedName>
</protein>
<evidence type="ECO:0000259" key="5">
    <source>
        <dbReference type="Pfam" id="PF10193"/>
    </source>
</evidence>
<evidence type="ECO:0000256" key="4">
    <source>
        <dbReference type="SAM" id="MobiDB-lite"/>
    </source>
</evidence>
<dbReference type="InterPro" id="IPR057348">
    <property type="entry name" value="TELO2_ARM"/>
</dbReference>
<evidence type="ECO:0000313" key="9">
    <source>
        <dbReference type="Proteomes" id="UP000006727"/>
    </source>
</evidence>
<dbReference type="EMBL" id="ABEU02000024">
    <property type="protein sequence ID" value="PNR28604.1"/>
    <property type="molecule type" value="Genomic_DNA"/>
</dbReference>
<sequence>MATLEDDATVDDASTFKPLDSLLGDLLTAVATTISNAVDVSIVLQSLHPFASLFFMVPADFISFAGQDKSAESELIAIEKLARGCRNKAKEEYPEKDISQTLRHALYESSVFPTLTTLLLHQVAADWLACFPSLGVKWLFDEFFRQGPPKETLLNLVPFLVPDHGREEKSHGGLDSRIVVSAQAKRLLQICLVHQDGIQEISLSFGHRSDLKLREDGLGNIGRASWLKDQYQVAQLIASIPDRAGLDTPSALQSPTYFKSVSRQLISAGERCWEQILQNEDLCNNGTIVFIGEVISRLSRRGQADVIAAAYVPVIMQHMEEVMAKLEVKSDLEMNETALHALKSLCKRNLWTAISASIKDLHSMEKWVEALLREMAIRIETDIYAYCLLWMSFGSLLSTHDLTRMVFLDKCLFVKILPIRCLRWVLQFSVLHTPITIASGKKVLQLDTGVVTRLAQVWATNDFIRSASLPKQAYLTAAVGICVRRMDKEDMDKCGELMRFILQGVTNRLDSPLPLIRDMSKRLALTFSLAINPAKPLLLDDEDEVKDLDDWDDLSVRAVDSSKEKRQSSITRSTGDVPGSSKEDVDSIKPVTGFAVPSVSGFNHDADRHERQMLRRQRREKMALEEDDPDAVVNLGQVDAAWLEEAEGEATDSSSDLDSDTDGSLQPYDMSDGESELERRKLPLQLRECAANLRKSDDPDAVEKSLQIAEQLIRAMPVELDNTAEELTQALVHVRPGATAVEGEEDTLEKQRHGALVALLVCAPLSCIVMVTQEVFSPHLDISQRLLLLDVISDAAQELAGKSTVNHSRSQLQQRGLITEPTGSSLQSPWYRPSHLRDPPGAGPWSEVPAFMPGNSLVGWAQRYERELPLRKGDRRPGKSRKWAPRSMQLREDSLRQKGFSSHEPVGKNQFAPLAAAFMLPIMRDYDKKDHGVDFLESGFIVLGKILFTLGVCMECITSQPEAVVLGINLLDLLRSRAVANHREAYVRRAALYAASRVIVALHPSQVVDAIVGTDSSIASGLGWVREWALGIANNETDSDCATLAMACVQLHSEMALQAMRAVQSTPVYTQSPSITVQSSGDRSIIMPF</sequence>
<dbReference type="EnsemblPlants" id="Pp3c24_17160V3.3">
    <property type="protein sequence ID" value="Pp3c24_17160V3.3"/>
    <property type="gene ID" value="Pp3c24_17160"/>
</dbReference>
<dbReference type="Pfam" id="PF10193">
    <property type="entry name" value="Telomere_reg-2"/>
    <property type="match status" value="1"/>
</dbReference>
<dbReference type="GeneID" id="112276993"/>
<dbReference type="STRING" id="3218.A0A2K1IH52"/>
<dbReference type="GO" id="GO:0051083">
    <property type="term" value="P:'de novo' cotranslational protein folding"/>
    <property type="evidence" value="ECO:0000318"/>
    <property type="project" value="GO_Central"/>
</dbReference>
<reference evidence="7 9" key="1">
    <citation type="journal article" date="2008" name="Science">
        <title>The Physcomitrella genome reveals evolutionary insights into the conquest of land by plants.</title>
        <authorList>
            <person name="Rensing S."/>
            <person name="Lang D."/>
            <person name="Zimmer A."/>
            <person name="Terry A."/>
            <person name="Salamov A."/>
            <person name="Shapiro H."/>
            <person name="Nishiyama T."/>
            <person name="Perroud P.-F."/>
            <person name="Lindquist E."/>
            <person name="Kamisugi Y."/>
            <person name="Tanahashi T."/>
            <person name="Sakakibara K."/>
            <person name="Fujita T."/>
            <person name="Oishi K."/>
            <person name="Shin-I T."/>
            <person name="Kuroki Y."/>
            <person name="Toyoda A."/>
            <person name="Suzuki Y."/>
            <person name="Hashimoto A."/>
            <person name="Yamaguchi K."/>
            <person name="Sugano A."/>
            <person name="Kohara Y."/>
            <person name="Fujiyama A."/>
            <person name="Anterola A."/>
            <person name="Aoki S."/>
            <person name="Ashton N."/>
            <person name="Barbazuk W.B."/>
            <person name="Barker E."/>
            <person name="Bennetzen J."/>
            <person name="Bezanilla M."/>
            <person name="Blankenship R."/>
            <person name="Cho S.H."/>
            <person name="Dutcher S."/>
            <person name="Estelle M."/>
            <person name="Fawcett J.A."/>
            <person name="Gundlach H."/>
            <person name="Hanada K."/>
            <person name="Heyl A."/>
            <person name="Hicks K.A."/>
            <person name="Hugh J."/>
            <person name="Lohr M."/>
            <person name="Mayer K."/>
            <person name="Melkozernov A."/>
            <person name="Murata T."/>
            <person name="Nelson D."/>
            <person name="Pils B."/>
            <person name="Prigge M."/>
            <person name="Reiss B."/>
            <person name="Renner T."/>
            <person name="Rombauts S."/>
            <person name="Rushton P."/>
            <person name="Sanderfoot A."/>
            <person name="Schween G."/>
            <person name="Shiu S.-H."/>
            <person name="Stueber K."/>
            <person name="Theodoulou F.L."/>
            <person name="Tu H."/>
            <person name="Van de Peer Y."/>
            <person name="Verrier P.J."/>
            <person name="Waters E."/>
            <person name="Wood A."/>
            <person name="Yang L."/>
            <person name="Cove D."/>
            <person name="Cuming A."/>
            <person name="Hasebe M."/>
            <person name="Lucas S."/>
            <person name="Mishler D.B."/>
            <person name="Reski R."/>
            <person name="Grigoriev I."/>
            <person name="Quatrano R.S."/>
            <person name="Boore J.L."/>
        </authorList>
    </citation>
    <scope>NUCLEOTIDE SEQUENCE [LARGE SCALE GENOMIC DNA]</scope>
    <source>
        <strain evidence="8 9">cv. Gransden 2004</strain>
    </source>
</reference>
<dbReference type="InterPro" id="IPR038528">
    <property type="entry name" value="TEL2_C_sf"/>
</dbReference>
<evidence type="ECO:0000313" key="8">
    <source>
        <dbReference type="EnsemblPlants" id="Pp3c24_17160V3.1"/>
    </source>
</evidence>
<dbReference type="GO" id="GO:0005829">
    <property type="term" value="C:cytosol"/>
    <property type="evidence" value="ECO:0000318"/>
    <property type="project" value="GO_Central"/>
</dbReference>
<feature type="region of interest" description="Disordered" evidence="4">
    <location>
        <begin position="646"/>
        <end position="680"/>
    </location>
</feature>
<organism evidence="7">
    <name type="scientific">Physcomitrium patens</name>
    <name type="common">Spreading-leaved earth moss</name>
    <name type="synonym">Physcomitrella patens</name>
    <dbReference type="NCBI Taxonomy" id="3218"/>
    <lineage>
        <taxon>Eukaryota</taxon>
        <taxon>Viridiplantae</taxon>
        <taxon>Streptophyta</taxon>
        <taxon>Embryophyta</taxon>
        <taxon>Bryophyta</taxon>
        <taxon>Bryophytina</taxon>
        <taxon>Bryopsida</taxon>
        <taxon>Funariidae</taxon>
        <taxon>Funariales</taxon>
        <taxon>Funariaceae</taxon>
        <taxon>Physcomitrium</taxon>
    </lineage>
</organism>
<dbReference type="PANTHER" id="PTHR15830:SF10">
    <property type="entry name" value="TELOMERE LENGTH REGULATION PROTEIN TEL2 HOMOLOG"/>
    <property type="match status" value="1"/>
</dbReference>
<evidence type="ECO:0000313" key="7">
    <source>
        <dbReference type="EMBL" id="PNR28604.1"/>
    </source>
</evidence>
<dbReference type="KEGG" id="ppp:112276993"/>
<dbReference type="GO" id="GO:0042162">
    <property type="term" value="F:telomeric DNA binding"/>
    <property type="evidence" value="ECO:0000318"/>
    <property type="project" value="GO_Central"/>
</dbReference>
<evidence type="ECO:0000259" key="6">
    <source>
        <dbReference type="Pfam" id="PF25320"/>
    </source>
</evidence>
<feature type="region of interest" description="Disordered" evidence="4">
    <location>
        <begin position="562"/>
        <end position="626"/>
    </location>
</feature>